<dbReference type="PANTHER" id="PTHR43290:SF2">
    <property type="entry name" value="MEVALONATE KINASE"/>
    <property type="match status" value="1"/>
</dbReference>
<evidence type="ECO:0000259" key="13">
    <source>
        <dbReference type="Pfam" id="PF00288"/>
    </source>
</evidence>
<sequence>MYRFNLSAPGTMFLCGEPNRRNKTCIAASLDMRTTLTFSSFPSRVVVIEFIGINFPSIQLNVKIPLRQLFIHFYGKHYRKWTRVTLHETVKNFVTSMTDYEGTYEFSNQTHQLSLQAFFFLLVLISQKERIIITASFIVKLSTELPIGEGLGSSASFAVCLAACFWRWHLLQKGNVVYEFSTQDLLKISNYAQNCESSIYNSSTCIDTIISTYGMIKIFDGGITSTPRSKFFSNIPCIKILLVFSNVDQETKSEKSMKIISVKNSYSFLDSILKSIEVMSTTIISVLDIINTKICNNLKKINRLSDCPLIDITDDYKILMDVIHMNQGLLKSLGMSHPNLDIICAIARKFLFAAKLAGKSGSRCAFILLPRATSEDILDLITEFESFNFSTKVATLNCNGIRNIIHVNQELLKTLGMSHSNSDIICAIDQKFLFSGKIASEGDFILLSDSTDENIQGLTTTFEMQIIVLASFELQRIEN</sequence>
<dbReference type="AlphaFoldDB" id="A0A836FM39"/>
<feature type="domain" description="GHMP kinase N-terminal" evidence="13">
    <location>
        <begin position="137"/>
        <end position="214"/>
    </location>
</feature>
<dbReference type="EMBL" id="JAANIC010003477">
    <property type="protein sequence ID" value="KAG5339581.1"/>
    <property type="molecule type" value="Genomic_DNA"/>
</dbReference>
<keyword evidence="5" id="KW-0444">Lipid biosynthesis</keyword>
<comment type="similarity">
    <text evidence="2">Belongs to the GHMP kinase family. Mevalonate kinase subfamily.</text>
</comment>
<name>A0A836FM39_9HYME</name>
<comment type="pathway">
    <text evidence="12">Isoprenoid biosynthesis; isopentenyl diphosphate biosynthesis via mevalonate pathway; isopentenyl diphosphate from (R)-mevalonate: step 1/3.</text>
</comment>
<dbReference type="InterPro" id="IPR006203">
    <property type="entry name" value="GHMP_knse_ATP-bd_CS"/>
</dbReference>
<dbReference type="InterPro" id="IPR020568">
    <property type="entry name" value="Ribosomal_Su5_D2-typ_SF"/>
</dbReference>
<evidence type="ECO:0000256" key="2">
    <source>
        <dbReference type="ARBA" id="ARBA00006495"/>
    </source>
</evidence>
<evidence type="ECO:0000256" key="4">
    <source>
        <dbReference type="ARBA" id="ARBA00022490"/>
    </source>
</evidence>
<keyword evidence="10" id="KW-0460">Magnesium</keyword>
<dbReference type="PROSITE" id="PS00627">
    <property type="entry name" value="GHMP_KINASES_ATP"/>
    <property type="match status" value="1"/>
</dbReference>
<proteinExistence type="inferred from homology"/>
<dbReference type="InterPro" id="IPR036554">
    <property type="entry name" value="GHMP_kinase_C_sf"/>
</dbReference>
<dbReference type="Gene3D" id="3.30.70.890">
    <property type="entry name" value="GHMP kinase, C-terminal domain"/>
    <property type="match status" value="1"/>
</dbReference>
<dbReference type="Pfam" id="PF00288">
    <property type="entry name" value="GHMP_kinases_N"/>
    <property type="match status" value="1"/>
</dbReference>
<dbReference type="EC" id="2.7.1.36" evidence="3"/>
<feature type="non-terminal residue" evidence="14">
    <location>
        <position position="479"/>
    </location>
</feature>
<dbReference type="SUPFAM" id="SSF55060">
    <property type="entry name" value="GHMP Kinase, C-terminal domain"/>
    <property type="match status" value="1"/>
</dbReference>
<feature type="non-terminal residue" evidence="14">
    <location>
        <position position="1"/>
    </location>
</feature>
<evidence type="ECO:0000256" key="12">
    <source>
        <dbReference type="ARBA" id="ARBA00029438"/>
    </source>
</evidence>
<organism evidence="14 15">
    <name type="scientific">Acromyrmex charruanus</name>
    <dbReference type="NCBI Taxonomy" id="2715315"/>
    <lineage>
        <taxon>Eukaryota</taxon>
        <taxon>Metazoa</taxon>
        <taxon>Ecdysozoa</taxon>
        <taxon>Arthropoda</taxon>
        <taxon>Hexapoda</taxon>
        <taxon>Insecta</taxon>
        <taxon>Pterygota</taxon>
        <taxon>Neoptera</taxon>
        <taxon>Endopterygota</taxon>
        <taxon>Hymenoptera</taxon>
        <taxon>Apocrita</taxon>
        <taxon>Aculeata</taxon>
        <taxon>Formicoidea</taxon>
        <taxon>Formicidae</taxon>
        <taxon>Myrmicinae</taxon>
        <taxon>Acromyrmex</taxon>
    </lineage>
</organism>
<evidence type="ECO:0000256" key="8">
    <source>
        <dbReference type="ARBA" id="ARBA00022777"/>
    </source>
</evidence>
<dbReference type="PANTHER" id="PTHR43290">
    <property type="entry name" value="MEVALONATE KINASE"/>
    <property type="match status" value="1"/>
</dbReference>
<keyword evidence="15" id="KW-1185">Reference proteome</keyword>
<keyword evidence="8 14" id="KW-0418">Kinase</keyword>
<protein>
    <recommendedName>
        <fullName evidence="3">mevalonate kinase</fullName>
        <ecNumber evidence="3">2.7.1.36</ecNumber>
    </recommendedName>
</protein>
<dbReference type="UniPathway" id="UPA00057">
    <property type="reaction ID" value="UER00098"/>
</dbReference>
<dbReference type="PRINTS" id="PR00959">
    <property type="entry name" value="MEVGALKINASE"/>
</dbReference>
<comment type="caution">
    <text evidence="14">The sequence shown here is derived from an EMBL/GenBank/DDBJ whole genome shotgun (WGS) entry which is preliminary data.</text>
</comment>
<dbReference type="Proteomes" id="UP000669903">
    <property type="component" value="Unassembled WGS sequence"/>
</dbReference>
<evidence type="ECO:0000256" key="10">
    <source>
        <dbReference type="ARBA" id="ARBA00022842"/>
    </source>
</evidence>
<dbReference type="GO" id="GO:0019287">
    <property type="term" value="P:isopentenyl diphosphate biosynthetic process, mevalonate pathway"/>
    <property type="evidence" value="ECO:0007669"/>
    <property type="project" value="UniProtKB-UniPathway"/>
</dbReference>
<dbReference type="InterPro" id="IPR006204">
    <property type="entry name" value="GHMP_kinase_N_dom"/>
</dbReference>
<dbReference type="SUPFAM" id="SSF54211">
    <property type="entry name" value="Ribosomal protein S5 domain 2-like"/>
    <property type="match status" value="1"/>
</dbReference>
<keyword evidence="6" id="KW-0808">Transferase</keyword>
<reference evidence="14" key="1">
    <citation type="submission" date="2020-03" db="EMBL/GenBank/DDBJ databases">
        <title>Relaxed selection underlies rapid genomic changes in the transitions from sociality to social parasitism in ants.</title>
        <authorList>
            <person name="Bi X."/>
        </authorList>
    </citation>
    <scope>NUCLEOTIDE SEQUENCE</scope>
    <source>
        <strain evidence="14">BGI-DK2014a</strain>
        <tissue evidence="14">Whole body</tissue>
    </source>
</reference>
<keyword evidence="7" id="KW-0547">Nucleotide-binding</keyword>
<evidence type="ECO:0000256" key="6">
    <source>
        <dbReference type="ARBA" id="ARBA00022679"/>
    </source>
</evidence>
<dbReference type="InterPro" id="IPR006205">
    <property type="entry name" value="Mev_gal_kin"/>
</dbReference>
<keyword evidence="11" id="KW-0443">Lipid metabolism</keyword>
<evidence type="ECO:0000256" key="5">
    <source>
        <dbReference type="ARBA" id="ARBA00022516"/>
    </source>
</evidence>
<comment type="subcellular location">
    <subcellularLocation>
        <location evidence="1">Cytoplasm</location>
    </subcellularLocation>
</comment>
<evidence type="ECO:0000256" key="9">
    <source>
        <dbReference type="ARBA" id="ARBA00022840"/>
    </source>
</evidence>
<evidence type="ECO:0000313" key="15">
    <source>
        <dbReference type="Proteomes" id="UP000669903"/>
    </source>
</evidence>
<dbReference type="Gene3D" id="3.30.230.10">
    <property type="match status" value="1"/>
</dbReference>
<dbReference type="InterPro" id="IPR014721">
    <property type="entry name" value="Ribsml_uS5_D2-typ_fold_subgr"/>
</dbReference>
<dbReference type="GO" id="GO:0004496">
    <property type="term" value="F:mevalonate kinase activity"/>
    <property type="evidence" value="ECO:0007669"/>
    <property type="project" value="UniProtKB-EC"/>
</dbReference>
<dbReference type="GO" id="GO:0005524">
    <property type="term" value="F:ATP binding"/>
    <property type="evidence" value="ECO:0007669"/>
    <property type="project" value="UniProtKB-KW"/>
</dbReference>
<keyword evidence="9" id="KW-0067">ATP-binding</keyword>
<keyword evidence="4" id="KW-0963">Cytoplasm</keyword>
<gene>
    <name evidence="14" type="primary">Mvk_3</name>
    <name evidence="14" type="ORF">G6Z76_0012726</name>
</gene>
<dbReference type="GO" id="GO:0005829">
    <property type="term" value="C:cytosol"/>
    <property type="evidence" value="ECO:0007669"/>
    <property type="project" value="TreeGrafter"/>
</dbReference>
<evidence type="ECO:0000256" key="11">
    <source>
        <dbReference type="ARBA" id="ARBA00023098"/>
    </source>
</evidence>
<dbReference type="GO" id="GO:0006695">
    <property type="term" value="P:cholesterol biosynthetic process"/>
    <property type="evidence" value="ECO:0007669"/>
    <property type="project" value="TreeGrafter"/>
</dbReference>
<evidence type="ECO:0000313" key="14">
    <source>
        <dbReference type="EMBL" id="KAG5339581.1"/>
    </source>
</evidence>
<evidence type="ECO:0000256" key="3">
    <source>
        <dbReference type="ARBA" id="ARBA00012103"/>
    </source>
</evidence>
<evidence type="ECO:0000256" key="1">
    <source>
        <dbReference type="ARBA" id="ARBA00004496"/>
    </source>
</evidence>
<accession>A0A836FM39</accession>
<evidence type="ECO:0000256" key="7">
    <source>
        <dbReference type="ARBA" id="ARBA00022741"/>
    </source>
</evidence>